<keyword evidence="2" id="KW-1185">Reference proteome</keyword>
<reference evidence="1" key="1">
    <citation type="submission" date="2022-03" db="EMBL/GenBank/DDBJ databases">
        <authorList>
            <person name="Sayadi A."/>
        </authorList>
    </citation>
    <scope>NUCLEOTIDE SEQUENCE</scope>
</reference>
<dbReference type="Proteomes" id="UP001152888">
    <property type="component" value="Unassembled WGS sequence"/>
</dbReference>
<dbReference type="AlphaFoldDB" id="A0A9P0KGM1"/>
<name>A0A9P0KGM1_ACAOB</name>
<evidence type="ECO:0000313" key="2">
    <source>
        <dbReference type="Proteomes" id="UP001152888"/>
    </source>
</evidence>
<organism evidence="1 2">
    <name type="scientific">Acanthoscelides obtectus</name>
    <name type="common">Bean weevil</name>
    <name type="synonym">Bruchus obtectus</name>
    <dbReference type="NCBI Taxonomy" id="200917"/>
    <lineage>
        <taxon>Eukaryota</taxon>
        <taxon>Metazoa</taxon>
        <taxon>Ecdysozoa</taxon>
        <taxon>Arthropoda</taxon>
        <taxon>Hexapoda</taxon>
        <taxon>Insecta</taxon>
        <taxon>Pterygota</taxon>
        <taxon>Neoptera</taxon>
        <taxon>Endopterygota</taxon>
        <taxon>Coleoptera</taxon>
        <taxon>Polyphaga</taxon>
        <taxon>Cucujiformia</taxon>
        <taxon>Chrysomeloidea</taxon>
        <taxon>Chrysomelidae</taxon>
        <taxon>Bruchinae</taxon>
        <taxon>Bruchini</taxon>
        <taxon>Acanthoscelides</taxon>
    </lineage>
</organism>
<dbReference type="EMBL" id="CAKOFQ010006822">
    <property type="protein sequence ID" value="CAH1974359.1"/>
    <property type="molecule type" value="Genomic_DNA"/>
</dbReference>
<gene>
    <name evidence="1" type="ORF">ACAOBT_LOCUS11033</name>
</gene>
<evidence type="ECO:0000313" key="1">
    <source>
        <dbReference type="EMBL" id="CAH1974359.1"/>
    </source>
</evidence>
<accession>A0A9P0KGM1</accession>
<sequence>MKCRIPNLSLWYCFLPFRSHRFNVKKLVLIVDHPTSHH</sequence>
<protein>
    <submittedName>
        <fullName evidence="1">Uncharacterized protein</fullName>
    </submittedName>
</protein>
<proteinExistence type="predicted"/>
<comment type="caution">
    <text evidence="1">The sequence shown here is derived from an EMBL/GenBank/DDBJ whole genome shotgun (WGS) entry which is preliminary data.</text>
</comment>